<dbReference type="Proteomes" id="UP000029628">
    <property type="component" value="Unassembled WGS sequence"/>
</dbReference>
<comment type="subcellular location">
    <subcellularLocation>
        <location evidence="1">Cell membrane</location>
        <topology evidence="1">Multi-pass membrane protein</topology>
    </subcellularLocation>
</comment>
<dbReference type="InterPro" id="IPR037185">
    <property type="entry name" value="EmrE-like"/>
</dbReference>
<feature type="transmembrane region" description="Helical" evidence="7">
    <location>
        <begin position="127"/>
        <end position="145"/>
    </location>
</feature>
<sequence>MKENQHIGAIILAVLAAVFFSLNTPLSKLLLTDVPVTYMASFLYIGAGIGVGLMYLLRHNREERMEPLSRSDLPYAVGMIVLDIAAPIFLMWGISIGSASNASLLTNFEIVTTTIIALLLFKERVSLILWLAIALITLSSGLLSFDTTSSFQFSYGSIFVILATVCWGLENNCTRQLSSKSTYEIVVLKGLFSGGGSFVIASLIGESLPSPMYIFFAMVLGFIAYGVSIFLYIRAQRELGAAKTSAYYAIAPFVGAFLSFIVNGEALTELYFVAFLIMVVGTILIVYDTIRVNHVHYHMHTIYHTHGGSYHSHAIRHEHAHHHVLQTTTHTHKHTDFMNSKAHRKDHETHR</sequence>
<feature type="transmembrane region" description="Helical" evidence="7">
    <location>
        <begin position="151"/>
        <end position="169"/>
    </location>
</feature>
<feature type="transmembrane region" description="Helical" evidence="7">
    <location>
        <begin position="38"/>
        <end position="57"/>
    </location>
</feature>
<keyword evidence="4 7" id="KW-0812">Transmembrane</keyword>
<keyword evidence="3" id="KW-1003">Cell membrane</keyword>
<dbReference type="eggNOG" id="COG0697">
    <property type="taxonomic scope" value="Bacteria"/>
</dbReference>
<evidence type="ECO:0000256" key="1">
    <source>
        <dbReference type="ARBA" id="ARBA00004651"/>
    </source>
</evidence>
<accession>A0A096AKJ8</accession>
<evidence type="ECO:0000256" key="3">
    <source>
        <dbReference type="ARBA" id="ARBA00022475"/>
    </source>
</evidence>
<feature type="transmembrane region" description="Helical" evidence="7">
    <location>
        <begin position="211"/>
        <end position="233"/>
    </location>
</feature>
<feature type="transmembrane region" description="Helical" evidence="7">
    <location>
        <begin position="181"/>
        <end position="205"/>
    </location>
</feature>
<feature type="transmembrane region" description="Helical" evidence="7">
    <location>
        <begin position="7"/>
        <end position="26"/>
    </location>
</feature>
<protein>
    <submittedName>
        <fullName evidence="9">Membrane protein</fullName>
    </submittedName>
</protein>
<evidence type="ECO:0000256" key="2">
    <source>
        <dbReference type="ARBA" id="ARBA00007362"/>
    </source>
</evidence>
<organism evidence="9 10">
    <name type="scientific">Veillonella montpellierensis DNF00314</name>
    <dbReference type="NCBI Taxonomy" id="1401067"/>
    <lineage>
        <taxon>Bacteria</taxon>
        <taxon>Bacillati</taxon>
        <taxon>Bacillota</taxon>
        <taxon>Negativicutes</taxon>
        <taxon>Veillonellales</taxon>
        <taxon>Veillonellaceae</taxon>
        <taxon>Veillonella</taxon>
    </lineage>
</organism>
<feature type="transmembrane region" description="Helical" evidence="7">
    <location>
        <begin position="102"/>
        <end position="120"/>
    </location>
</feature>
<comment type="similarity">
    <text evidence="2">Belongs to the EamA transporter family.</text>
</comment>
<evidence type="ECO:0000313" key="10">
    <source>
        <dbReference type="Proteomes" id="UP000029628"/>
    </source>
</evidence>
<reference evidence="9 10" key="1">
    <citation type="submission" date="2014-07" db="EMBL/GenBank/DDBJ databases">
        <authorList>
            <person name="McCorrison J."/>
            <person name="Sanka R."/>
            <person name="Torralba M."/>
            <person name="Gillis M."/>
            <person name="Haft D.H."/>
            <person name="Methe B."/>
            <person name="Sutton G."/>
            <person name="Nelson K.E."/>
        </authorList>
    </citation>
    <scope>NUCLEOTIDE SEQUENCE [LARGE SCALE GENOMIC DNA]</scope>
    <source>
        <strain evidence="9 10">DNF00314</strain>
    </source>
</reference>
<dbReference type="SUPFAM" id="SSF103481">
    <property type="entry name" value="Multidrug resistance efflux transporter EmrE"/>
    <property type="match status" value="2"/>
</dbReference>
<keyword evidence="5 7" id="KW-1133">Transmembrane helix</keyword>
<dbReference type="RefSeq" id="WP_038152234.1">
    <property type="nucleotide sequence ID" value="NZ_JRNT01000008.1"/>
</dbReference>
<dbReference type="InterPro" id="IPR000620">
    <property type="entry name" value="EamA_dom"/>
</dbReference>
<evidence type="ECO:0000256" key="6">
    <source>
        <dbReference type="ARBA" id="ARBA00023136"/>
    </source>
</evidence>
<evidence type="ECO:0000259" key="8">
    <source>
        <dbReference type="Pfam" id="PF00892"/>
    </source>
</evidence>
<keyword evidence="10" id="KW-1185">Reference proteome</keyword>
<feature type="domain" description="EamA" evidence="8">
    <location>
        <begin position="9"/>
        <end position="144"/>
    </location>
</feature>
<evidence type="ECO:0000313" key="9">
    <source>
        <dbReference type="EMBL" id="KGF47628.1"/>
    </source>
</evidence>
<feature type="transmembrane region" description="Helical" evidence="7">
    <location>
        <begin position="270"/>
        <end position="290"/>
    </location>
</feature>
<comment type="caution">
    <text evidence="9">The sequence shown here is derived from an EMBL/GenBank/DDBJ whole genome shotgun (WGS) entry which is preliminary data.</text>
</comment>
<dbReference type="PANTHER" id="PTHR42920">
    <property type="entry name" value="OS03G0707200 PROTEIN-RELATED"/>
    <property type="match status" value="1"/>
</dbReference>
<dbReference type="Pfam" id="PF00892">
    <property type="entry name" value="EamA"/>
    <property type="match status" value="2"/>
</dbReference>
<dbReference type="InterPro" id="IPR051258">
    <property type="entry name" value="Diverse_Substrate_Transporter"/>
</dbReference>
<gene>
    <name evidence="9" type="ORF">HMPREF0872_04400</name>
</gene>
<feature type="transmembrane region" description="Helical" evidence="7">
    <location>
        <begin position="245"/>
        <end position="264"/>
    </location>
</feature>
<keyword evidence="6 7" id="KW-0472">Membrane</keyword>
<proteinExistence type="inferred from homology"/>
<dbReference type="AlphaFoldDB" id="A0A096AKJ8"/>
<evidence type="ECO:0000256" key="5">
    <source>
        <dbReference type="ARBA" id="ARBA00022989"/>
    </source>
</evidence>
<feature type="domain" description="EamA" evidence="8">
    <location>
        <begin position="155"/>
        <end position="286"/>
    </location>
</feature>
<dbReference type="EMBL" id="JRNT01000008">
    <property type="protein sequence ID" value="KGF47628.1"/>
    <property type="molecule type" value="Genomic_DNA"/>
</dbReference>
<feature type="transmembrane region" description="Helical" evidence="7">
    <location>
        <begin position="73"/>
        <end position="96"/>
    </location>
</feature>
<name>A0A096AKJ8_9FIRM</name>
<dbReference type="GO" id="GO:0005886">
    <property type="term" value="C:plasma membrane"/>
    <property type="evidence" value="ECO:0007669"/>
    <property type="project" value="UniProtKB-SubCell"/>
</dbReference>
<dbReference type="PANTHER" id="PTHR42920:SF11">
    <property type="entry name" value="INNER MEMBRANE PROTEIN YTFF"/>
    <property type="match status" value="1"/>
</dbReference>
<evidence type="ECO:0000256" key="4">
    <source>
        <dbReference type="ARBA" id="ARBA00022692"/>
    </source>
</evidence>
<evidence type="ECO:0000256" key="7">
    <source>
        <dbReference type="SAM" id="Phobius"/>
    </source>
</evidence>